<keyword evidence="2" id="KW-0812">Transmembrane</keyword>
<reference evidence="3 4" key="1">
    <citation type="submission" date="2018-09" db="EMBL/GenBank/DDBJ databases">
        <title>YIM 75507 draft genome.</title>
        <authorList>
            <person name="Tang S."/>
            <person name="Feng Y."/>
        </authorList>
    </citation>
    <scope>NUCLEOTIDE SEQUENCE [LARGE SCALE GENOMIC DNA]</scope>
    <source>
        <strain evidence="3 4">YIM 75507</strain>
    </source>
</reference>
<dbReference type="AlphaFoldDB" id="A0A3A4AWQ3"/>
<name>A0A3A4AWQ3_9ACTN</name>
<evidence type="ECO:0000313" key="4">
    <source>
        <dbReference type="Proteomes" id="UP000265768"/>
    </source>
</evidence>
<evidence type="ECO:0000313" key="3">
    <source>
        <dbReference type="EMBL" id="RJL34365.1"/>
    </source>
</evidence>
<accession>A0A3A4AWQ3</accession>
<feature type="transmembrane region" description="Helical" evidence="2">
    <location>
        <begin position="12"/>
        <end position="30"/>
    </location>
</feature>
<feature type="transmembrane region" description="Helical" evidence="2">
    <location>
        <begin position="63"/>
        <end position="81"/>
    </location>
</feature>
<dbReference type="Proteomes" id="UP000265768">
    <property type="component" value="Unassembled WGS sequence"/>
</dbReference>
<gene>
    <name evidence="3" type="ORF">D5H75_07955</name>
</gene>
<evidence type="ECO:0000256" key="2">
    <source>
        <dbReference type="SAM" id="Phobius"/>
    </source>
</evidence>
<feature type="region of interest" description="Disordered" evidence="1">
    <location>
        <begin position="112"/>
        <end position="133"/>
    </location>
</feature>
<proteinExistence type="predicted"/>
<sequence length="133" mass="14001">MGDPAGLTALPHAPWWAVLASALLALAAFVNHVRFRRSGPDGPSSRRPCTAGIPAPRRDLHSAQLPGGVMFAIWAVFLAYTHVSGHVLLDALMLLAALASLWPGALAAKRLHHPPDPPGPARPGEKARHPTDG</sequence>
<evidence type="ECO:0000256" key="1">
    <source>
        <dbReference type="SAM" id="MobiDB-lite"/>
    </source>
</evidence>
<keyword evidence="2" id="KW-0472">Membrane</keyword>
<dbReference type="RefSeq" id="WP_119925666.1">
    <property type="nucleotide sequence ID" value="NZ_QZEY01000002.1"/>
</dbReference>
<dbReference type="EMBL" id="QZEY01000002">
    <property type="protein sequence ID" value="RJL34365.1"/>
    <property type="molecule type" value="Genomic_DNA"/>
</dbReference>
<keyword evidence="2" id="KW-1133">Transmembrane helix</keyword>
<comment type="caution">
    <text evidence="3">The sequence shown here is derived from an EMBL/GenBank/DDBJ whole genome shotgun (WGS) entry which is preliminary data.</text>
</comment>
<dbReference type="OrthoDB" id="3530427at2"/>
<feature type="compositionally biased region" description="Basic and acidic residues" evidence="1">
    <location>
        <begin position="123"/>
        <end position="133"/>
    </location>
</feature>
<protein>
    <submittedName>
        <fullName evidence="3">Uncharacterized protein</fullName>
    </submittedName>
</protein>
<keyword evidence="4" id="KW-1185">Reference proteome</keyword>
<organism evidence="3 4">
    <name type="scientific">Bailinhaonella thermotolerans</name>
    <dbReference type="NCBI Taxonomy" id="1070861"/>
    <lineage>
        <taxon>Bacteria</taxon>
        <taxon>Bacillati</taxon>
        <taxon>Actinomycetota</taxon>
        <taxon>Actinomycetes</taxon>
        <taxon>Streptosporangiales</taxon>
        <taxon>Streptosporangiaceae</taxon>
        <taxon>Bailinhaonella</taxon>
    </lineage>
</organism>